<dbReference type="AlphaFoldDB" id="A0A259TZE4"/>
<reference evidence="2 3" key="1">
    <citation type="submission" date="2016-11" db="EMBL/GenBank/DDBJ databases">
        <title>Study of marine rhodopsin-containing bacteria.</title>
        <authorList>
            <person name="Yoshizawa S."/>
            <person name="Kumagai Y."/>
            <person name="Kogure K."/>
        </authorList>
    </citation>
    <scope>NUCLEOTIDE SEQUENCE [LARGE SCALE GENOMIC DNA]</scope>
    <source>
        <strain evidence="2 3">SG-29</strain>
    </source>
</reference>
<dbReference type="InterPro" id="IPR052022">
    <property type="entry name" value="26kDa_periplasmic_antigen"/>
</dbReference>
<dbReference type="Gene3D" id="3.30.70.2970">
    <property type="entry name" value="Protein of unknown function (DUF541), domain 2"/>
    <property type="match status" value="1"/>
</dbReference>
<dbReference type="Pfam" id="PF04402">
    <property type="entry name" value="SIMPL"/>
    <property type="match status" value="1"/>
</dbReference>
<name>A0A259TZE4_9BACT</name>
<feature type="signal peptide" evidence="1">
    <location>
        <begin position="1"/>
        <end position="20"/>
    </location>
</feature>
<comment type="caution">
    <text evidence="2">The sequence shown here is derived from an EMBL/GenBank/DDBJ whole genome shotgun (WGS) entry which is preliminary data.</text>
</comment>
<gene>
    <name evidence="2" type="ORF">BSZ36_08785</name>
</gene>
<evidence type="ECO:0000256" key="1">
    <source>
        <dbReference type="SAM" id="SignalP"/>
    </source>
</evidence>
<sequence>MPRSLWIALFALLLAAPARAQFTLSVPDTARVLTVSGLGRASADADRAVLRIAFETEGETIDEAIQKHEQEVDRVQALLKASGIADDDIKLERASVGPAGGGMRYESLRPGDSEQTFTASRILVVGVDDLDSVPRLMGEIVRNDDDDLLDIQRRNVDVRYTLQAPEALEAEALRMAVAKARERAEMIAEMAGVRLGDVTSVSEGGGSLFGMDPRAAAMMNDNGSGLTDGEYVVTSAVVVTFRIR</sequence>
<evidence type="ECO:0000313" key="3">
    <source>
        <dbReference type="Proteomes" id="UP000216446"/>
    </source>
</evidence>
<dbReference type="Gene3D" id="3.30.110.170">
    <property type="entry name" value="Protein of unknown function (DUF541), domain 1"/>
    <property type="match status" value="1"/>
</dbReference>
<keyword evidence="1" id="KW-0732">Signal</keyword>
<dbReference type="InterPro" id="IPR007497">
    <property type="entry name" value="SIMPL/DUF541"/>
</dbReference>
<dbReference type="PANTHER" id="PTHR34387:SF2">
    <property type="entry name" value="SLR1258 PROTEIN"/>
    <property type="match status" value="1"/>
</dbReference>
<protein>
    <recommendedName>
        <fullName evidence="4">SIMPL domain-containing protein</fullName>
    </recommendedName>
</protein>
<feature type="chain" id="PRO_5012853588" description="SIMPL domain-containing protein" evidence="1">
    <location>
        <begin position="21"/>
        <end position="244"/>
    </location>
</feature>
<evidence type="ECO:0000313" key="2">
    <source>
        <dbReference type="EMBL" id="OZC03056.1"/>
    </source>
</evidence>
<accession>A0A259TZE4</accession>
<dbReference type="GO" id="GO:0006974">
    <property type="term" value="P:DNA damage response"/>
    <property type="evidence" value="ECO:0007669"/>
    <property type="project" value="TreeGrafter"/>
</dbReference>
<proteinExistence type="predicted"/>
<keyword evidence="3" id="KW-1185">Reference proteome</keyword>
<dbReference type="EMBL" id="MQWB01000001">
    <property type="protein sequence ID" value="OZC03056.1"/>
    <property type="molecule type" value="Genomic_DNA"/>
</dbReference>
<organism evidence="2 3">
    <name type="scientific">Rubricoccus marinus</name>
    <dbReference type="NCBI Taxonomy" id="716817"/>
    <lineage>
        <taxon>Bacteria</taxon>
        <taxon>Pseudomonadati</taxon>
        <taxon>Rhodothermota</taxon>
        <taxon>Rhodothermia</taxon>
        <taxon>Rhodothermales</taxon>
        <taxon>Rubricoccaceae</taxon>
        <taxon>Rubricoccus</taxon>
    </lineage>
</organism>
<evidence type="ECO:0008006" key="4">
    <source>
        <dbReference type="Google" id="ProtNLM"/>
    </source>
</evidence>
<dbReference type="RefSeq" id="WP_094547964.1">
    <property type="nucleotide sequence ID" value="NZ_MQWB01000001.1"/>
</dbReference>
<dbReference type="InParanoid" id="A0A259TZE4"/>
<dbReference type="PANTHER" id="PTHR34387">
    <property type="entry name" value="SLR1258 PROTEIN"/>
    <property type="match status" value="1"/>
</dbReference>
<dbReference type="Proteomes" id="UP000216446">
    <property type="component" value="Unassembled WGS sequence"/>
</dbReference>